<dbReference type="GO" id="GO:0005198">
    <property type="term" value="F:structural molecule activity"/>
    <property type="evidence" value="ECO:0007669"/>
    <property type="project" value="InterPro"/>
</dbReference>
<evidence type="ECO:0000313" key="7">
    <source>
        <dbReference type="Proteomes" id="UP000324974"/>
    </source>
</evidence>
<evidence type="ECO:0000313" key="6">
    <source>
        <dbReference type="EMBL" id="QEL14887.1"/>
    </source>
</evidence>
<dbReference type="GO" id="GO:0071973">
    <property type="term" value="P:bacterial-type flagellum-dependent cell motility"/>
    <property type="evidence" value="ECO:0007669"/>
    <property type="project" value="InterPro"/>
</dbReference>
<dbReference type="GO" id="GO:0009428">
    <property type="term" value="C:bacterial-type flagellum basal body, distal rod, P ring"/>
    <property type="evidence" value="ECO:0007669"/>
    <property type="project" value="InterPro"/>
</dbReference>
<dbReference type="PANTHER" id="PTHR30381:SF0">
    <property type="entry name" value="FLAGELLAR P-RING PROTEIN"/>
    <property type="match status" value="1"/>
</dbReference>
<keyword evidence="6" id="KW-0282">Flagellum</keyword>
<evidence type="ECO:0000256" key="2">
    <source>
        <dbReference type="ARBA" id="ARBA00004117"/>
    </source>
</evidence>
<dbReference type="InterPro" id="IPR011989">
    <property type="entry name" value="ARM-like"/>
</dbReference>
<dbReference type="RefSeq" id="WP_149109745.1">
    <property type="nucleotide sequence ID" value="NZ_CP042425.1"/>
</dbReference>
<keyword evidence="6" id="KW-0969">Cilium</keyword>
<dbReference type="PROSITE" id="PS51257">
    <property type="entry name" value="PROKAR_LIPOPROTEIN"/>
    <property type="match status" value="1"/>
</dbReference>
<dbReference type="Proteomes" id="UP000324974">
    <property type="component" value="Chromosome"/>
</dbReference>
<dbReference type="PRINTS" id="PR01010">
    <property type="entry name" value="FLGPRINGFLGI"/>
</dbReference>
<sequence length="665" mass="70219">MKRAALLTVGVLTALGSLGGCKSAPKAQTARPQAADDAAEKNISATVGQKTIVSNTEPIQVSAVGLVYSLPSTGSPAAGEWRPMLERDLRKKKLNPKQFLEDPNNTCSLVLVSAVIPPGAKKGDMVDIDVVLPRASKTGSLKGGILFECDLTTSELSGNVRERMQEAGMDVGANPAVSGDTILLGKTLIRAEGPLVAGVMENTAKLKASVVGDEAAAGRYTAGRVWSGGRVLEDRPYFFMLNERDANPRTAMEVAARLNATFLLAGDSKNKVANAVKGDVVLVTVPPTYRLNHERFLIVARQVPMIPAGAESLLRKKLEQDLLNPETAITAAVKLEALGAESTRALQTGLQSESPWVRFAAAESLAYLGSTSGAADLAKLAEQHPALRTHCLTALASLDDGVSTDRLVELMKHPDVGLRYGAFVALRSINERHPELHGTNVKKAFWVHEVAPGSQSVVHVASSRRAEVVLFGNAGTLVPPYTIPLGNDFVVAAKAGDENATVTYLAPGKDGSKEVVLKVPSNLRGVLSAVGELGGGYAEAIELIRKADGTKVLAATMAVDALPRGMPITQLAKLARSDSNLEQANVEVTRAATSGDLQLASFDLPSEADNVKQKPQDEPSLNRSPGRLFSAKKHPQEPDPEPPTAAKPSEDSLDLARSPGKLFGK</sequence>
<protein>
    <submittedName>
        <fullName evidence="6">Flagellar P-ring protein</fullName>
    </submittedName>
</protein>
<dbReference type="InterPro" id="IPR016024">
    <property type="entry name" value="ARM-type_fold"/>
</dbReference>
<keyword evidence="4" id="KW-0975">Bacterial flagellum</keyword>
<organism evidence="6 7">
    <name type="scientific">Limnoglobus roseus</name>
    <dbReference type="NCBI Taxonomy" id="2598579"/>
    <lineage>
        <taxon>Bacteria</taxon>
        <taxon>Pseudomonadati</taxon>
        <taxon>Planctomycetota</taxon>
        <taxon>Planctomycetia</taxon>
        <taxon>Gemmatales</taxon>
        <taxon>Gemmataceae</taxon>
        <taxon>Limnoglobus</taxon>
    </lineage>
</organism>
<evidence type="ECO:0000256" key="4">
    <source>
        <dbReference type="ARBA" id="ARBA00023143"/>
    </source>
</evidence>
<dbReference type="PANTHER" id="PTHR30381">
    <property type="entry name" value="FLAGELLAR P-RING PERIPLASMIC PROTEIN FLGI"/>
    <property type="match status" value="1"/>
</dbReference>
<dbReference type="GO" id="GO:0030288">
    <property type="term" value="C:outer membrane-bounded periplasmic space"/>
    <property type="evidence" value="ECO:0007669"/>
    <property type="project" value="InterPro"/>
</dbReference>
<name>A0A5C1A9I5_9BACT</name>
<evidence type="ECO:0000256" key="1">
    <source>
        <dbReference type="ARBA" id="ARBA00002591"/>
    </source>
</evidence>
<gene>
    <name evidence="6" type="ORF">PX52LOC_01787</name>
</gene>
<evidence type="ECO:0000256" key="3">
    <source>
        <dbReference type="ARBA" id="ARBA00022729"/>
    </source>
</evidence>
<dbReference type="Gene3D" id="1.25.10.10">
    <property type="entry name" value="Leucine-rich Repeat Variant"/>
    <property type="match status" value="1"/>
</dbReference>
<keyword evidence="7" id="KW-1185">Reference proteome</keyword>
<reference evidence="7" key="1">
    <citation type="submission" date="2019-08" db="EMBL/GenBank/DDBJ databases">
        <title>Limnoglobus roseus gen. nov., sp. nov., a novel freshwater planctomycete with a giant genome from the family Gemmataceae.</title>
        <authorList>
            <person name="Kulichevskaya I.S."/>
            <person name="Naumoff D.G."/>
            <person name="Miroshnikov K."/>
            <person name="Ivanova A."/>
            <person name="Philippov D.A."/>
            <person name="Hakobyan A."/>
            <person name="Rijpstra I.C."/>
            <person name="Sinninghe Damste J.S."/>
            <person name="Liesack W."/>
            <person name="Dedysh S.N."/>
        </authorList>
    </citation>
    <scope>NUCLEOTIDE SEQUENCE [LARGE SCALE GENOMIC DNA]</scope>
    <source>
        <strain evidence="7">PX52</strain>
    </source>
</reference>
<accession>A0A5C1A9I5</accession>
<dbReference type="EMBL" id="CP042425">
    <property type="protein sequence ID" value="QEL14887.1"/>
    <property type="molecule type" value="Genomic_DNA"/>
</dbReference>
<evidence type="ECO:0000256" key="5">
    <source>
        <dbReference type="SAM" id="MobiDB-lite"/>
    </source>
</evidence>
<keyword evidence="3" id="KW-0732">Signal</keyword>
<comment type="subcellular location">
    <subcellularLocation>
        <location evidence="2">Bacterial flagellum basal body</location>
    </subcellularLocation>
</comment>
<dbReference type="AlphaFoldDB" id="A0A5C1A9I5"/>
<feature type="region of interest" description="Disordered" evidence="5">
    <location>
        <begin position="606"/>
        <end position="665"/>
    </location>
</feature>
<dbReference type="InterPro" id="IPR001782">
    <property type="entry name" value="Flag_FlgI"/>
</dbReference>
<comment type="function">
    <text evidence="1">Assembles around the rod to form the L-ring and probably protects the motor/basal body from shearing forces during rotation.</text>
</comment>
<dbReference type="SUPFAM" id="SSF48371">
    <property type="entry name" value="ARM repeat"/>
    <property type="match status" value="1"/>
</dbReference>
<dbReference type="OrthoDB" id="232006at2"/>
<proteinExistence type="predicted"/>
<dbReference type="KEGG" id="lrs:PX52LOC_01787"/>
<keyword evidence="6" id="KW-0966">Cell projection</keyword>